<protein>
    <submittedName>
        <fullName evidence="2">Uncharacterized protein</fullName>
    </submittedName>
</protein>
<keyword evidence="1" id="KW-0175">Coiled coil</keyword>
<dbReference type="AlphaFoldDB" id="A0A559JMA7"/>
<feature type="coiled-coil region" evidence="1">
    <location>
        <begin position="7"/>
        <end position="80"/>
    </location>
</feature>
<dbReference type="OrthoDB" id="2607167at2"/>
<accession>A0A559JMA7</accession>
<gene>
    <name evidence="2" type="ORF">FPZ49_32925</name>
</gene>
<name>A0A559JMA7_9BACL</name>
<proteinExistence type="predicted"/>
<evidence type="ECO:0000313" key="2">
    <source>
        <dbReference type="EMBL" id="TVY00998.1"/>
    </source>
</evidence>
<sequence length="209" mass="24458">MMKWKMREQYEQQDERYNAVLERYNAAVIEAGTRLQDLKAEQAELFKHEFRTGANLTVEKNKLAAKIEAAEKDLAAAEHERGQAYEFRRTLSDDRITVRQLLLDWNGPYRSAVRENELQPIIDRLTAARAAYYNALLDVKELEARYNAAYLEMRDMAHRDNDNHPGNMMYPLAFFSQSDVPLISREDLLMIEDRRQLPFGIKRVSEVSK</sequence>
<dbReference type="Proteomes" id="UP000317036">
    <property type="component" value="Unassembled WGS sequence"/>
</dbReference>
<comment type="caution">
    <text evidence="2">The sequence shown here is derived from an EMBL/GenBank/DDBJ whole genome shotgun (WGS) entry which is preliminary data.</text>
</comment>
<organism evidence="2 3">
    <name type="scientific">Paenibacillus cremeus</name>
    <dbReference type="NCBI Taxonomy" id="2163881"/>
    <lineage>
        <taxon>Bacteria</taxon>
        <taxon>Bacillati</taxon>
        <taxon>Bacillota</taxon>
        <taxon>Bacilli</taxon>
        <taxon>Bacillales</taxon>
        <taxon>Paenibacillaceae</taxon>
        <taxon>Paenibacillus</taxon>
    </lineage>
</organism>
<dbReference type="RefSeq" id="WP_144854563.1">
    <property type="nucleotide sequence ID" value="NZ_VNJI01000073.1"/>
</dbReference>
<evidence type="ECO:0000313" key="3">
    <source>
        <dbReference type="Proteomes" id="UP000317036"/>
    </source>
</evidence>
<dbReference type="EMBL" id="VNJI01000073">
    <property type="protein sequence ID" value="TVY00998.1"/>
    <property type="molecule type" value="Genomic_DNA"/>
</dbReference>
<keyword evidence="3" id="KW-1185">Reference proteome</keyword>
<reference evidence="2 3" key="1">
    <citation type="submission" date="2019-07" db="EMBL/GenBank/DDBJ databases">
        <authorList>
            <person name="Kim J."/>
        </authorList>
    </citation>
    <scope>NUCLEOTIDE SEQUENCE [LARGE SCALE GENOMIC DNA]</scope>
    <source>
        <strain evidence="2 3">JC52</strain>
    </source>
</reference>
<evidence type="ECO:0000256" key="1">
    <source>
        <dbReference type="SAM" id="Coils"/>
    </source>
</evidence>